<feature type="transmembrane region" description="Helical" evidence="21">
    <location>
        <begin position="723"/>
        <end position="747"/>
    </location>
</feature>
<feature type="transmembrane region" description="Helical" evidence="21">
    <location>
        <begin position="858"/>
        <end position="875"/>
    </location>
</feature>
<feature type="transmembrane region" description="Helical" evidence="21">
    <location>
        <begin position="533"/>
        <end position="552"/>
    </location>
</feature>
<dbReference type="Gene3D" id="1.10.238.10">
    <property type="entry name" value="EF-hand"/>
    <property type="match status" value="1"/>
</dbReference>
<feature type="transmembrane region" description="Helical" evidence="21">
    <location>
        <begin position="1674"/>
        <end position="1698"/>
    </location>
</feature>
<dbReference type="InterPro" id="IPR005821">
    <property type="entry name" value="Ion_trans_dom"/>
</dbReference>
<keyword evidence="13" id="KW-0325">Glycoprotein</keyword>
<evidence type="ECO:0000256" key="20">
    <source>
        <dbReference type="SAM" id="MobiDB-lite"/>
    </source>
</evidence>
<dbReference type="EMBL" id="ML220187">
    <property type="protein sequence ID" value="TGZ76287.1"/>
    <property type="molecule type" value="Genomic_DNA"/>
</dbReference>
<feature type="compositionally biased region" description="Polar residues" evidence="20">
    <location>
        <begin position="321"/>
        <end position="335"/>
    </location>
</feature>
<keyword evidence="5 19" id="KW-0109">Calcium transport</keyword>
<comment type="subcellular location">
    <subcellularLocation>
        <location evidence="1">Cell membrane</location>
        <topology evidence="1">Multi-pass membrane protein</topology>
    </subcellularLocation>
    <subcellularLocation>
        <location evidence="19">Membrane</location>
        <topology evidence="19">Multi-pass membrane protein</topology>
    </subcellularLocation>
</comment>
<feature type="binding site" evidence="18">
    <location>
        <position position="1447"/>
    </location>
    <ligand>
        <name>Ca(2+)</name>
        <dbReference type="ChEBI" id="CHEBI:29108"/>
    </ligand>
</feature>
<dbReference type="InterPro" id="IPR027359">
    <property type="entry name" value="Volt_channel_dom_sf"/>
</dbReference>
<feature type="transmembrane region" description="Helical" evidence="21">
    <location>
        <begin position="1263"/>
        <end position="1285"/>
    </location>
</feature>
<feature type="transmembrane region" description="Helical" evidence="21">
    <location>
        <begin position="828"/>
        <end position="846"/>
    </location>
</feature>
<evidence type="ECO:0000313" key="24">
    <source>
        <dbReference type="Proteomes" id="UP000298138"/>
    </source>
</evidence>
<feature type="transmembrane region" description="Helical" evidence="21">
    <location>
        <begin position="1773"/>
        <end position="1792"/>
    </location>
</feature>
<feature type="transmembrane region" description="Helical" evidence="21">
    <location>
        <begin position="1588"/>
        <end position="1608"/>
    </location>
</feature>
<dbReference type="GO" id="GO:0005891">
    <property type="term" value="C:voltage-gated calcium channel complex"/>
    <property type="evidence" value="ECO:0007669"/>
    <property type="project" value="InterPro"/>
</dbReference>
<dbReference type="FunCoup" id="A0A4S2MPL8">
    <property type="interactions" value="114"/>
</dbReference>
<dbReference type="GO" id="GO:0098703">
    <property type="term" value="P:calcium ion import across plasma membrane"/>
    <property type="evidence" value="ECO:0007669"/>
    <property type="project" value="TreeGrafter"/>
</dbReference>
<evidence type="ECO:0000256" key="2">
    <source>
        <dbReference type="ARBA" id="ARBA00022448"/>
    </source>
</evidence>
<keyword evidence="10 21" id="KW-1133">Transmembrane helix</keyword>
<dbReference type="PANTHER" id="PTHR45628">
    <property type="entry name" value="VOLTAGE-DEPENDENT CALCIUM CHANNEL TYPE A SUBUNIT ALPHA-1"/>
    <property type="match status" value="1"/>
</dbReference>
<sequence>MATGGRDNFEPIPLQDLSVQPNNSSDRPYVNTIRRSRSLLSPGNFGAEIGRRISARASRESYHELRERRPNRNRSNSAADIPDLTLPRYADDQDEEPTTMDLRAGVAAALGQETDGTGGSWLPPRNLNDPVSGFMSVSRKGDDDEDEGTPSDSLDLDESDDDTARLTNPANQQPMSGYASSSGNTPKARSRRTSHSSRYPPGSSLGDDLISAEEGMSRTMSGRTHGSRSRSGSANSKFTPSRSTSVSKRTLSPGASPVRRVSVALQNMSQRVVNLSNDPEAMEQTTRRRGSERESSKARRSTSIPPVSPIDIETSDESFVGGTSASTEKPTTPLSKASRHKKTSWHEKSNPLKGRSLNMFGPTNTLRIFICDVLIHPVTEPLLLILILIQTVLLAVDAAPSVYDDPRSKSWGSSPIDYSMLVLFCIYTVEIVARCIVSGFILNPRQPTDPMSRGRIRRKIIEKGQRLLSPFSAQKIERSRSPMKFDQMPSIIKSFTHINMMDSSPMQHTVQSQARARLARRAFLRHSFNRLDFLAVCSYWISLALTISGLEAERHLFVFRMMSCLRILRLLSITSGTSVILRSLKKAAPLLVHVAFLIGFFWLVFAVIGVQSFKGSFRRMCVWVDPAGIQANYTQDFQFCGGHLNAATGEAEPFVLTDGTPGTKAPKGYICPPNSFCVSDENPYGGTVSFDNIAQSLELVFVIMTSNTFSNLLYYTADSDYLVAALFFIAGIVVLAFWLANLLIAVITSSFQVIRDESQRSAFAAEAEESSVPGNKEEEGRVRRPSAIKRIYGMTYYLWLAVISAGIVAQGFRGADTSDETNRTLDKLEIIICCILFVEIIMRFLADYRSFHKHRRNWVDLALAVIALVISMPGVRRSSRAYDWMTIFSILRVYRVVWAIPVTRNLLAKVLGNVSGLSNLLLFVILLTFLCAIFAVQLVRGDIPAEFEGETLPITFHTMYNSFLGMYQIFSSEDWTAVLYITTQVQAPYGVGWISAMFFIGWFILGNFIILNMFIAVIQENFDVSEDQKRLYQVKTFLQNKSYAAPSQGIGISSIFQRKKKLAPEAHSKQAAFEMLTKQAVVESFLDEGEHINRGSLARAAPLVVQAAVANLKAREEKRSRFFQRWYRKLYDKWRKRDQNPFYNFSTRSAAELAPTAMAQEVVSEQERRKKAQREYLAKHPNYNVSLYLFKPTNPIRRLCQRLVQPGRGHMRYNGLPPYPPFSYTFSLIVYAAIMAMVILACITTPLYQKEYFQKHGQSRMNWFTLADTCFAGLFTIESAIKIIADGMIWTPNAYLRGSWGIIDCVVLITLWINVGASLRRQDEIARAVGAFKALRALRLLNISGTAQDTFHSVVILGGRKIISAAFVSLSLIIPFAIWGVNLFAGRMDQCNDGSGAVVNLTDCVHEYASSPFGWDVLAPRAVETPYFNFDDFGTSLFSLFQIVSQEGWTGAMYSAQAIVGKGLQPEPFASQFNSVFFLLFNLLGAVFVLTLFVSVFMRNYTEQTGVAFLTSDQRSWLELRKLLRQVRPSKRPNENPEVDWRSWCYRRATHKHGYWNRAITTFLVLHGILLLLEYYPSPQSLDTSRDWLFLALTITFMMNLGVRIAGLTWSNFLKSKWDLYALVSVTGTLLTTLLLLAGYSAPAFIQLQKLFLVSIVIMLIPRNNQLDQLFKTAAASLSSIGNLMATWFVLFLVYAIALTQTFGLTKIGPNGNGNMNFRTVPKALILLFRMTCGEAWNEIMSDYEVAEPSCVRGSNFFDSDCGSETYARALFVSWNILSMYIFVSMFISLIFESFSYVYQRSGDSSAVSREELRKFKQAWAKFDPAGTGYIPKDQFPRLLAKLSGVFAIRIYEEPFTVPNIVEEIRIDPSTKHGPGVVEGIDLDALNRRIAKIPVHEIRRKRHQFKLFFEECLVSADKDYGVSFESVLIILAHYKIINDNKSLKLEEYLRRRYRLQRVEEQVQRNCVTNFFLTLYWHRRFKNLQAGARTPASALPHIDITQVPQIFVDDASSIDTDDKSRKGNGTAENSDEPFTESKDTGTGSLSYTRSLDSVAESGVSSSASVSYNAGSNLLFSDFNPFAHDSGLRQRSGRRTPPDGDYQSSNISPSATPIMSPSSSPRLKAVSSSWYSGSAASQSGRRSSELPPLGAVDNLDPLEWREEIISFINEGDNRSFRSEPGSTTATGTATGSNAAGDSESKTTGGR</sequence>
<evidence type="ECO:0000256" key="6">
    <source>
        <dbReference type="ARBA" id="ARBA00022673"/>
    </source>
</evidence>
<feature type="compositionally biased region" description="Polar residues" evidence="20">
    <location>
        <begin position="2100"/>
        <end position="2119"/>
    </location>
</feature>
<feature type="transmembrane region" description="Helical" evidence="21">
    <location>
        <begin position="1555"/>
        <end position="1576"/>
    </location>
</feature>
<feature type="region of interest" description="Disordered" evidence="20">
    <location>
        <begin position="1"/>
        <end position="30"/>
    </location>
</feature>
<dbReference type="Proteomes" id="UP000298138">
    <property type="component" value="Unassembled WGS sequence"/>
</dbReference>
<dbReference type="PRINTS" id="PR00167">
    <property type="entry name" value="CACHANNEL"/>
</dbReference>
<evidence type="ECO:0000256" key="8">
    <source>
        <dbReference type="ARBA" id="ARBA00022837"/>
    </source>
</evidence>
<dbReference type="InterPro" id="IPR002048">
    <property type="entry name" value="EF_hand_dom"/>
</dbReference>
<feature type="transmembrane region" description="Helical" evidence="21">
    <location>
        <begin position="381"/>
        <end position="399"/>
    </location>
</feature>
<feature type="transmembrane region" description="Helical" evidence="21">
    <location>
        <begin position="791"/>
        <end position="808"/>
    </location>
</feature>
<organism evidence="23 24">
    <name type="scientific">Ascodesmis nigricans</name>
    <dbReference type="NCBI Taxonomy" id="341454"/>
    <lineage>
        <taxon>Eukaryota</taxon>
        <taxon>Fungi</taxon>
        <taxon>Dikarya</taxon>
        <taxon>Ascomycota</taxon>
        <taxon>Pezizomycotina</taxon>
        <taxon>Pezizomycetes</taxon>
        <taxon>Pezizales</taxon>
        <taxon>Ascodesmidaceae</taxon>
        <taxon>Ascodesmis</taxon>
    </lineage>
</organism>
<feature type="region of interest" description="Disordered" evidence="20">
    <location>
        <begin position="112"/>
        <end position="258"/>
    </location>
</feature>
<keyword evidence="14" id="KW-0407">Ion channel</keyword>
<feature type="compositionally biased region" description="Polar residues" evidence="20">
    <location>
        <begin position="165"/>
        <end position="187"/>
    </location>
</feature>
<keyword evidence="6 19" id="KW-0107">Calcium channel</keyword>
<evidence type="ECO:0000256" key="5">
    <source>
        <dbReference type="ARBA" id="ARBA00022568"/>
    </source>
</evidence>
<dbReference type="InterPro" id="IPR002077">
    <property type="entry name" value="VDCCAlpha1"/>
</dbReference>
<feature type="region of interest" description="Disordered" evidence="20">
    <location>
        <begin position="51"/>
        <end position="96"/>
    </location>
</feature>
<evidence type="ECO:0000256" key="9">
    <source>
        <dbReference type="ARBA" id="ARBA00022882"/>
    </source>
</evidence>
<gene>
    <name evidence="23" type="ORF">EX30DRAFT_399378</name>
</gene>
<evidence type="ECO:0000256" key="16">
    <source>
        <dbReference type="ARBA" id="ARBA00061395"/>
    </source>
</evidence>
<name>A0A4S2MPL8_9PEZI</name>
<evidence type="ECO:0000256" key="18">
    <source>
        <dbReference type="PIRSR" id="PIRSR602077-1"/>
    </source>
</evidence>
<dbReference type="PANTHER" id="PTHR45628:SF7">
    <property type="entry name" value="VOLTAGE-DEPENDENT CALCIUM CHANNEL TYPE A SUBUNIT ALPHA-1"/>
    <property type="match status" value="1"/>
</dbReference>
<keyword evidence="18" id="KW-0479">Metal-binding</keyword>
<keyword evidence="7 21" id="KW-0812">Transmembrane</keyword>
<dbReference type="OrthoDB" id="416585at2759"/>
<dbReference type="SUPFAM" id="SSF81324">
    <property type="entry name" value="Voltage-gated potassium channels"/>
    <property type="match status" value="4"/>
</dbReference>
<feature type="compositionally biased region" description="Basic and acidic residues" evidence="20">
    <location>
        <begin position="285"/>
        <end position="297"/>
    </location>
</feature>
<feature type="transmembrane region" description="Helical" evidence="21">
    <location>
        <begin position="1297"/>
        <end position="1317"/>
    </location>
</feature>
<reference evidence="23 24" key="1">
    <citation type="submission" date="2019-04" db="EMBL/GenBank/DDBJ databases">
        <title>Comparative genomics and transcriptomics to analyze fruiting body development in filamentous ascomycetes.</title>
        <authorList>
            <consortium name="DOE Joint Genome Institute"/>
            <person name="Lutkenhaus R."/>
            <person name="Traeger S."/>
            <person name="Breuer J."/>
            <person name="Kuo A."/>
            <person name="Lipzen A."/>
            <person name="Pangilinan J."/>
            <person name="Dilworth D."/>
            <person name="Sandor L."/>
            <person name="Poggeler S."/>
            <person name="Barry K."/>
            <person name="Grigoriev I.V."/>
            <person name="Nowrousian M."/>
        </authorList>
    </citation>
    <scope>NUCLEOTIDE SEQUENCE [LARGE SCALE GENOMIC DNA]</scope>
    <source>
        <strain evidence="23 24">CBS 389.68</strain>
    </source>
</reference>
<feature type="transmembrane region" description="Helical" evidence="21">
    <location>
        <begin position="420"/>
        <end position="442"/>
    </location>
</feature>
<keyword evidence="11" id="KW-0406">Ion transport</keyword>
<evidence type="ECO:0000256" key="7">
    <source>
        <dbReference type="ARBA" id="ARBA00022692"/>
    </source>
</evidence>
<dbReference type="Gene3D" id="1.20.120.350">
    <property type="entry name" value="Voltage-gated potassium channels. Chain C"/>
    <property type="match status" value="4"/>
</dbReference>
<evidence type="ECO:0000256" key="14">
    <source>
        <dbReference type="ARBA" id="ARBA00023303"/>
    </source>
</evidence>
<dbReference type="GO" id="GO:0008331">
    <property type="term" value="F:high voltage-gated calcium channel activity"/>
    <property type="evidence" value="ECO:0007669"/>
    <property type="project" value="TreeGrafter"/>
</dbReference>
<evidence type="ECO:0000313" key="23">
    <source>
        <dbReference type="EMBL" id="TGZ76287.1"/>
    </source>
</evidence>
<feature type="compositionally biased region" description="Polar residues" evidence="20">
    <location>
        <begin position="234"/>
        <end position="250"/>
    </location>
</feature>
<dbReference type="FunFam" id="1.20.120.350:FF:000063">
    <property type="entry name" value="Calcium channel subunit Cch1"/>
    <property type="match status" value="1"/>
</dbReference>
<feature type="transmembrane region" description="Helical" evidence="21">
    <location>
        <begin position="1222"/>
        <end position="1243"/>
    </location>
</feature>
<evidence type="ECO:0000259" key="22">
    <source>
        <dbReference type="PROSITE" id="PS50222"/>
    </source>
</evidence>
<evidence type="ECO:0000256" key="19">
    <source>
        <dbReference type="RuleBase" id="RU003808"/>
    </source>
</evidence>
<feature type="transmembrane region" description="Helical" evidence="21">
    <location>
        <begin position="993"/>
        <end position="1018"/>
    </location>
</feature>
<feature type="compositionally biased region" description="Low complexity" evidence="20">
    <location>
        <begin position="2179"/>
        <end position="2194"/>
    </location>
</feature>
<dbReference type="Pfam" id="PF00520">
    <property type="entry name" value="Ion_trans"/>
    <property type="match status" value="4"/>
</dbReference>
<accession>A0A4S2MPL8</accession>
<feature type="compositionally biased region" description="Basic and acidic residues" evidence="20">
    <location>
        <begin position="57"/>
        <end position="70"/>
    </location>
</feature>
<evidence type="ECO:0000256" key="11">
    <source>
        <dbReference type="ARBA" id="ARBA00023065"/>
    </source>
</evidence>
<dbReference type="PROSITE" id="PS50222">
    <property type="entry name" value="EF_HAND_2"/>
    <property type="match status" value="1"/>
</dbReference>
<keyword evidence="24" id="KW-1185">Reference proteome</keyword>
<evidence type="ECO:0000256" key="21">
    <source>
        <dbReference type="SAM" id="Phobius"/>
    </source>
</evidence>
<keyword evidence="9 19" id="KW-0851">Voltage-gated channel</keyword>
<feature type="transmembrane region" description="Helical" evidence="21">
    <location>
        <begin position="1620"/>
        <end position="1638"/>
    </location>
</feature>
<evidence type="ECO:0000256" key="4">
    <source>
        <dbReference type="ARBA" id="ARBA00022553"/>
    </source>
</evidence>
<evidence type="ECO:0000256" key="1">
    <source>
        <dbReference type="ARBA" id="ARBA00004651"/>
    </source>
</evidence>
<comment type="similarity">
    <text evidence="16 19">Belongs to the calcium channel alpha-1 subunit (TC 1.A.1.11) family.</text>
</comment>
<feature type="transmembrane region" description="Helical" evidence="21">
    <location>
        <begin position="1362"/>
        <end position="1385"/>
    </location>
</feature>
<dbReference type="STRING" id="341454.A0A4S2MPL8"/>
<feature type="domain" description="EF-hand" evidence="22">
    <location>
        <begin position="1811"/>
        <end position="1846"/>
    </location>
</feature>
<evidence type="ECO:0000256" key="3">
    <source>
        <dbReference type="ARBA" id="ARBA00022475"/>
    </source>
</evidence>
<protein>
    <recommendedName>
        <fullName evidence="17">Calcium-channel protein CCH1</fullName>
    </recommendedName>
</protein>
<dbReference type="FunFam" id="1.10.287.70:FF:000118">
    <property type="entry name" value="Calcium channel subunit Cch1"/>
    <property type="match status" value="1"/>
</dbReference>
<comment type="function">
    <text evidence="15">Voltage-gated, high-affinity calcium channel that functions together with MID1 to mediate calcium entry into cells. Required during conditions of environmental stress.</text>
</comment>
<dbReference type="InParanoid" id="A0A4S2MPL8"/>
<dbReference type="FunFam" id="1.10.287.70:FF:000093">
    <property type="entry name" value="Calcium channel subunit Cch1"/>
    <property type="match status" value="1"/>
</dbReference>
<evidence type="ECO:0000256" key="12">
    <source>
        <dbReference type="ARBA" id="ARBA00023136"/>
    </source>
</evidence>
<dbReference type="Gene3D" id="1.10.287.70">
    <property type="match status" value="4"/>
</dbReference>
<feature type="transmembrane region" description="Helical" evidence="21">
    <location>
        <begin position="590"/>
        <end position="610"/>
    </location>
</feature>
<keyword evidence="12 21" id="KW-0472">Membrane</keyword>
<feature type="transmembrane region" description="Helical" evidence="21">
    <location>
        <begin position="920"/>
        <end position="939"/>
    </location>
</feature>
<feature type="region of interest" description="Disordered" evidence="20">
    <location>
        <begin position="270"/>
        <end position="356"/>
    </location>
</feature>
<feature type="transmembrane region" description="Helical" evidence="21">
    <location>
        <begin position="564"/>
        <end position="584"/>
    </location>
</feature>
<dbReference type="GO" id="GO:0005509">
    <property type="term" value="F:calcium ion binding"/>
    <property type="evidence" value="ECO:0007669"/>
    <property type="project" value="InterPro"/>
</dbReference>
<keyword evidence="8 18" id="KW-0106">Calcium</keyword>
<dbReference type="InterPro" id="IPR050599">
    <property type="entry name" value="VDCC_alpha-1_subunit"/>
</dbReference>
<feature type="compositionally biased region" description="Low complexity" evidence="20">
    <location>
        <begin position="217"/>
        <end position="233"/>
    </location>
</feature>
<feature type="compositionally biased region" description="Low complexity" evidence="20">
    <location>
        <begin position="2123"/>
        <end position="2139"/>
    </location>
</feature>
<proteinExistence type="inferred from homology"/>
<feature type="transmembrane region" description="Helical" evidence="21">
    <location>
        <begin position="1476"/>
        <end position="1497"/>
    </location>
</feature>
<keyword evidence="2" id="KW-0813">Transport</keyword>
<evidence type="ECO:0000256" key="10">
    <source>
        <dbReference type="ARBA" id="ARBA00022989"/>
    </source>
</evidence>
<feature type="region of interest" description="Disordered" evidence="20">
    <location>
        <begin position="2167"/>
        <end position="2204"/>
    </location>
</feature>
<feature type="region of interest" description="Disordered" evidence="20">
    <location>
        <begin position="2012"/>
        <end position="2042"/>
    </location>
</feature>
<evidence type="ECO:0000256" key="17">
    <source>
        <dbReference type="ARBA" id="ARBA00067459"/>
    </source>
</evidence>
<feature type="region of interest" description="Disordered" evidence="20">
    <location>
        <begin position="2084"/>
        <end position="2151"/>
    </location>
</feature>
<evidence type="ECO:0000256" key="15">
    <source>
        <dbReference type="ARBA" id="ARBA00057587"/>
    </source>
</evidence>
<keyword evidence="3" id="KW-1003">Cell membrane</keyword>
<keyword evidence="4" id="KW-0597">Phosphoprotein</keyword>
<evidence type="ECO:0000256" key="13">
    <source>
        <dbReference type="ARBA" id="ARBA00023180"/>
    </source>
</evidence>
<feature type="compositionally biased region" description="Acidic residues" evidence="20">
    <location>
        <begin position="143"/>
        <end position="161"/>
    </location>
</feature>
<feature type="compositionally biased region" description="Polar residues" evidence="20">
    <location>
        <begin position="17"/>
        <end position="26"/>
    </location>
</feature>